<evidence type="ECO:0000313" key="2">
    <source>
        <dbReference type="EMBL" id="KIH76502.1"/>
    </source>
</evidence>
<protein>
    <recommendedName>
        <fullName evidence="4">Yip1 domain-containing protein</fullName>
    </recommendedName>
</protein>
<evidence type="ECO:0008006" key="4">
    <source>
        <dbReference type="Google" id="ProtNLM"/>
    </source>
</evidence>
<feature type="transmembrane region" description="Helical" evidence="1">
    <location>
        <begin position="154"/>
        <end position="173"/>
    </location>
</feature>
<gene>
    <name evidence="2" type="ORF">GFER_09965</name>
</gene>
<proteinExistence type="predicted"/>
<dbReference type="AlphaFoldDB" id="A0A0C2HUK2"/>
<evidence type="ECO:0000256" key="1">
    <source>
        <dbReference type="SAM" id="Phobius"/>
    </source>
</evidence>
<feature type="transmembrane region" description="Helical" evidence="1">
    <location>
        <begin position="74"/>
        <end position="100"/>
    </location>
</feature>
<dbReference type="EMBL" id="JWJD01000003">
    <property type="protein sequence ID" value="KIH76502.1"/>
    <property type="molecule type" value="Genomic_DNA"/>
</dbReference>
<comment type="caution">
    <text evidence="2">The sequence shown here is derived from an EMBL/GenBank/DDBJ whole genome shotgun (WGS) entry which is preliminary data.</text>
</comment>
<keyword evidence="1" id="KW-1133">Transmembrane helix</keyword>
<feature type="transmembrane region" description="Helical" evidence="1">
    <location>
        <begin position="40"/>
        <end position="62"/>
    </location>
</feature>
<feature type="transmembrane region" description="Helical" evidence="1">
    <location>
        <begin position="179"/>
        <end position="198"/>
    </location>
</feature>
<evidence type="ECO:0000313" key="3">
    <source>
        <dbReference type="Proteomes" id="UP000035068"/>
    </source>
</evidence>
<reference evidence="2 3" key="1">
    <citation type="submission" date="2014-12" db="EMBL/GenBank/DDBJ databases">
        <title>Genomes of Geoalkalibacter ferrihydriticus and Geoalkalibacter subterraneus, two haloalkaliphilic metal-reducing members of the Geobacteraceae.</title>
        <authorList>
            <person name="Badalamenti J.P."/>
            <person name="Torres C.I."/>
            <person name="Krajmalnik-Brown R."/>
            <person name="Bond D.R."/>
        </authorList>
    </citation>
    <scope>NUCLEOTIDE SEQUENCE [LARGE SCALE GENOMIC DNA]</scope>
    <source>
        <strain evidence="2 3">DSM 17813</strain>
    </source>
</reference>
<feature type="transmembrane region" description="Helical" evidence="1">
    <location>
        <begin position="120"/>
        <end position="142"/>
    </location>
</feature>
<keyword evidence="1" id="KW-0812">Transmembrane</keyword>
<dbReference type="Proteomes" id="UP000035068">
    <property type="component" value="Unassembled WGS sequence"/>
</dbReference>
<accession>A0A0C2HUK2</accession>
<keyword evidence="3" id="KW-1185">Reference proteome</keyword>
<name>A0A0C2HUK2_9BACT</name>
<sequence length="200" mass="21900">MSFGNWIRRRLEGCEPAWREALPAGKDAARAFWSFLRKDIFFFGFCGLIIGLLHWLWPVVFLGVHPESALASQIFSGLIAPEILGVFLFAALIFIGLSSLLPRDFLVSACDQTVLRVRQFASVMTAFLAGYVLVALIQGILLGLPVARLIASSVLYILIIPLFCIVLTAPAYFRGRLCGFIGGMLILLGLLGILLSALRA</sequence>
<keyword evidence="1" id="KW-0472">Membrane</keyword>
<organism evidence="2 3">
    <name type="scientific">Geoalkalibacter ferrihydriticus DSM 17813</name>
    <dbReference type="NCBI Taxonomy" id="1121915"/>
    <lineage>
        <taxon>Bacteria</taxon>
        <taxon>Pseudomonadati</taxon>
        <taxon>Thermodesulfobacteriota</taxon>
        <taxon>Desulfuromonadia</taxon>
        <taxon>Desulfuromonadales</taxon>
        <taxon>Geoalkalibacteraceae</taxon>
        <taxon>Geoalkalibacter</taxon>
    </lineage>
</organism>